<dbReference type="EMBL" id="FNBU01000008">
    <property type="protein sequence ID" value="SDF36087.1"/>
    <property type="molecule type" value="Genomic_DNA"/>
</dbReference>
<reference evidence="2" key="1">
    <citation type="submission" date="2016-10" db="EMBL/GenBank/DDBJ databases">
        <authorList>
            <person name="Varghese N."/>
            <person name="Submissions S."/>
        </authorList>
    </citation>
    <scope>NUCLEOTIDE SEQUENCE [LARGE SCALE GENOMIC DNA]</scope>
    <source>
        <strain evidence="2">DSM 23256</strain>
    </source>
</reference>
<dbReference type="Proteomes" id="UP000243333">
    <property type="component" value="Unassembled WGS sequence"/>
</dbReference>
<evidence type="ECO:0000313" key="1">
    <source>
        <dbReference type="EMBL" id="SDF36087.1"/>
    </source>
</evidence>
<protein>
    <submittedName>
        <fullName evidence="1">Uncharacterized protein</fullName>
    </submittedName>
</protein>
<organism evidence="1 2">
    <name type="scientific">Sporolituus thermophilus DSM 23256</name>
    <dbReference type="NCBI Taxonomy" id="1123285"/>
    <lineage>
        <taxon>Bacteria</taxon>
        <taxon>Bacillati</taxon>
        <taxon>Bacillota</taxon>
        <taxon>Negativicutes</taxon>
        <taxon>Selenomonadales</taxon>
        <taxon>Sporomusaceae</taxon>
        <taxon>Sporolituus</taxon>
    </lineage>
</organism>
<sequence>MPSCKRCGNQRLFGASKVQSVVPYTNGPVSGLIGHFHATGDMETITSMGVDKEITTLAFRRPEDYFDLCLVCGSSELQW</sequence>
<proteinExistence type="predicted"/>
<name>A0A1G7KFV3_9FIRM</name>
<dbReference type="OrthoDB" id="1787247at2"/>
<dbReference type="AlphaFoldDB" id="A0A1G7KFV3"/>
<dbReference type="RefSeq" id="WP_093689252.1">
    <property type="nucleotide sequence ID" value="NZ_FNBU01000008.1"/>
</dbReference>
<dbReference type="STRING" id="1123285.SAMN05660235_01314"/>
<keyword evidence="2" id="KW-1185">Reference proteome</keyword>
<accession>A0A1G7KFV3</accession>
<evidence type="ECO:0000313" key="2">
    <source>
        <dbReference type="Proteomes" id="UP000243333"/>
    </source>
</evidence>
<gene>
    <name evidence="1" type="ORF">SAMN05660235_01314</name>
</gene>